<dbReference type="InterPro" id="IPR007750">
    <property type="entry name" value="DUF674"/>
</dbReference>
<dbReference type="EMBL" id="JABCRI010000011">
    <property type="protein sequence ID" value="KAF8397802.1"/>
    <property type="molecule type" value="Genomic_DNA"/>
</dbReference>
<dbReference type="PANTHER" id="PTHR33103">
    <property type="entry name" value="OS01G0153900 PROTEIN"/>
    <property type="match status" value="1"/>
</dbReference>
<dbReference type="OrthoDB" id="1277335at2759"/>
<dbReference type="OMA" id="CTFLSYY"/>
<proteinExistence type="predicted"/>
<dbReference type="Proteomes" id="UP000655225">
    <property type="component" value="Unassembled WGS sequence"/>
</dbReference>
<reference evidence="1 2" key="1">
    <citation type="submission" date="2020-04" db="EMBL/GenBank/DDBJ databases">
        <title>Plant Genome Project.</title>
        <authorList>
            <person name="Zhang R.-G."/>
        </authorList>
    </citation>
    <scope>NUCLEOTIDE SEQUENCE [LARGE SCALE GENOMIC DNA]</scope>
    <source>
        <strain evidence="1">YNK0</strain>
        <tissue evidence="1">Leaf</tissue>
    </source>
</reference>
<comment type="caution">
    <text evidence="1">The sequence shown here is derived from an EMBL/GenBank/DDBJ whole genome shotgun (WGS) entry which is preliminary data.</text>
</comment>
<evidence type="ECO:0000313" key="2">
    <source>
        <dbReference type="Proteomes" id="UP000655225"/>
    </source>
</evidence>
<dbReference type="AlphaFoldDB" id="A0A835DEH9"/>
<protein>
    <submittedName>
        <fullName evidence="1">Uncharacterized protein</fullName>
    </submittedName>
</protein>
<keyword evidence="2" id="KW-1185">Reference proteome</keyword>
<sequence>MATPKSNLRSISLKVLVDKETNRVIFAGSGKDFVDVLFSFLTMPIGTIIRLIRSQTFLVEMGCMSNLYESVDKLDARCHYEEVMALRCNKPWFTPAVVMGAERGGVFVNETARFIISDDLRVMPMSTMTSLLLLSKLGITGRSSVEERTVNIEVNHANKQHCCALARPIPKELAASAIVLHLLMSLLSPETPLTNAVLLERVIVDQIQFASRNIMIQPKDEKDANYDDQKVRVKLMLRKSNNKVLYAEAGGDLVDLLHSFLTFPLGSMVELLGGNCPLQCVNSLDRSADNLSIDNYIKSNKCKYMLIHPKLAPYFGCSNQLLCIKEGVHPPYHYAYNCSICFTELNLVVNISSVADVVPKFCVHRKPRFLIQNCPPEKAEVEVDS</sequence>
<gene>
    <name evidence="1" type="ORF">HHK36_016725</name>
</gene>
<organism evidence="1 2">
    <name type="scientific">Tetracentron sinense</name>
    <name type="common">Spur-leaf</name>
    <dbReference type="NCBI Taxonomy" id="13715"/>
    <lineage>
        <taxon>Eukaryota</taxon>
        <taxon>Viridiplantae</taxon>
        <taxon>Streptophyta</taxon>
        <taxon>Embryophyta</taxon>
        <taxon>Tracheophyta</taxon>
        <taxon>Spermatophyta</taxon>
        <taxon>Magnoliopsida</taxon>
        <taxon>Trochodendrales</taxon>
        <taxon>Trochodendraceae</taxon>
        <taxon>Tetracentron</taxon>
    </lineage>
</organism>
<accession>A0A835DEH9</accession>
<dbReference type="PANTHER" id="PTHR33103:SF27">
    <property type="entry name" value="OS04G0594700 PROTEIN"/>
    <property type="match status" value="1"/>
</dbReference>
<evidence type="ECO:0000313" key="1">
    <source>
        <dbReference type="EMBL" id="KAF8397802.1"/>
    </source>
</evidence>
<name>A0A835DEH9_TETSI</name>
<dbReference type="Pfam" id="PF05056">
    <property type="entry name" value="DUF674"/>
    <property type="match status" value="3"/>
</dbReference>